<dbReference type="Gene3D" id="3.30.465.10">
    <property type="match status" value="1"/>
</dbReference>
<comment type="similarity">
    <text evidence="2">Belongs to the UPF0053 family.</text>
</comment>
<dbReference type="GO" id="GO:0005886">
    <property type="term" value="C:plasma membrane"/>
    <property type="evidence" value="ECO:0007669"/>
    <property type="project" value="TreeGrafter"/>
</dbReference>
<evidence type="ECO:0000256" key="4">
    <source>
        <dbReference type="ARBA" id="ARBA00022737"/>
    </source>
</evidence>
<comment type="subcellular location">
    <subcellularLocation>
        <location evidence="1">Membrane</location>
        <topology evidence="1">Multi-pass membrane protein</topology>
    </subcellularLocation>
</comment>
<protein>
    <submittedName>
        <fullName evidence="14">HlyC/CorC family transporter</fullName>
    </submittedName>
</protein>
<dbReference type="GO" id="GO:0050660">
    <property type="term" value="F:flavin adenine dinucleotide binding"/>
    <property type="evidence" value="ECO:0007669"/>
    <property type="project" value="InterPro"/>
</dbReference>
<dbReference type="InterPro" id="IPR005170">
    <property type="entry name" value="Transptr-assoc_dom"/>
</dbReference>
<evidence type="ECO:0000313" key="15">
    <source>
        <dbReference type="Proteomes" id="UP000283880"/>
    </source>
</evidence>
<accession>A0A413FKS0</accession>
<evidence type="ECO:0000256" key="10">
    <source>
        <dbReference type="SAM" id="MobiDB-lite"/>
    </source>
</evidence>
<dbReference type="Gene3D" id="3.10.580.10">
    <property type="entry name" value="CBS-domain"/>
    <property type="match status" value="1"/>
</dbReference>
<dbReference type="PROSITE" id="PS51846">
    <property type="entry name" value="CNNM"/>
    <property type="match status" value="1"/>
</dbReference>
<dbReference type="PANTHER" id="PTHR22777:SF17">
    <property type="entry name" value="UPF0053 PROTEIN SLL0260"/>
    <property type="match status" value="1"/>
</dbReference>
<dbReference type="InterPro" id="IPR046342">
    <property type="entry name" value="CBS_dom_sf"/>
</dbReference>
<feature type="domain" description="CBS" evidence="12">
    <location>
        <begin position="313"/>
        <end position="370"/>
    </location>
</feature>
<evidence type="ECO:0000256" key="3">
    <source>
        <dbReference type="ARBA" id="ARBA00022692"/>
    </source>
</evidence>
<evidence type="ECO:0000259" key="13">
    <source>
        <dbReference type="PROSITE" id="PS51846"/>
    </source>
</evidence>
<evidence type="ECO:0000259" key="12">
    <source>
        <dbReference type="PROSITE" id="PS51371"/>
    </source>
</evidence>
<dbReference type="EMBL" id="QSBM01000001">
    <property type="protein sequence ID" value="RGX32853.1"/>
    <property type="molecule type" value="Genomic_DNA"/>
</dbReference>
<comment type="caution">
    <text evidence="14">The sequence shown here is derived from an EMBL/GenBank/DDBJ whole genome shotgun (WGS) entry which is preliminary data.</text>
</comment>
<keyword evidence="5 9" id="KW-1133">Transmembrane helix</keyword>
<proteinExistence type="inferred from homology"/>
<dbReference type="InterPro" id="IPR016169">
    <property type="entry name" value="FAD-bd_PCMH_sub2"/>
</dbReference>
<keyword evidence="6 8" id="KW-0129">CBS domain</keyword>
<dbReference type="InterPro" id="IPR036318">
    <property type="entry name" value="FAD-bd_PCMH-like_sf"/>
</dbReference>
<organism evidence="14 15">
    <name type="scientific">Enterocloster asparagiformis</name>
    <dbReference type="NCBI Taxonomy" id="333367"/>
    <lineage>
        <taxon>Bacteria</taxon>
        <taxon>Bacillati</taxon>
        <taxon>Bacillota</taxon>
        <taxon>Clostridia</taxon>
        <taxon>Lachnospirales</taxon>
        <taxon>Lachnospiraceae</taxon>
        <taxon>Enterocloster</taxon>
    </lineage>
</organism>
<name>A0A413FKS0_9FIRM</name>
<dbReference type="CDD" id="cd04590">
    <property type="entry name" value="CBS_pair_CorC_HlyC_assoc"/>
    <property type="match status" value="1"/>
</dbReference>
<feature type="domain" description="CNNM transmembrane" evidence="13">
    <location>
        <begin position="2"/>
        <end position="224"/>
    </location>
</feature>
<sequence>MDDGYSPVGILVLIGLIFLEAVFYGFGSAIQNVNEGKLEEEMENGNEKAARLLRIVNRPTRFVNTIQITTHLVGIITGIFILPVVVNAAAGKFRTMNLLSSARTMEAVGGTAPAWYADPLWWMWAGLTVLFTVAAVAFIVSFGIIIPKRLAAKEPEKWGYRMMPMVLFVAAILLPLTKLISAMAWLVLKAFGVDMTADDENVTEEDIMSMVNEGHEQGVLEAGETEMITNIFQLGDKEAWDIMTHRTNMVVLSADTTLREAVDFILKEGTNTRYPVYGEDIDDIVGILHLRDAMAYFEKPENKERQLIGIPGLLREASFIPETRSIDTLFKEMQSNKIHMEIVVDEYGQTAGLLTMEDILEEIVGNIMDEYDEEEEFITPLEDGSFSMSGMTPLEDVTAALSIRFSEEDSDTYDTLNGFLISRLDRIPQEHEKPLVEFAGCRFQVTKVGNKMIESVHVSRICGPKSGKGETGKEIKDSDDADRTEHKGDVPG</sequence>
<keyword evidence="3 9" id="KW-0812">Transmembrane</keyword>
<evidence type="ECO:0000256" key="1">
    <source>
        <dbReference type="ARBA" id="ARBA00004141"/>
    </source>
</evidence>
<evidence type="ECO:0000256" key="7">
    <source>
        <dbReference type="ARBA" id="ARBA00023136"/>
    </source>
</evidence>
<evidence type="ECO:0000256" key="5">
    <source>
        <dbReference type="ARBA" id="ARBA00022989"/>
    </source>
</evidence>
<dbReference type="InterPro" id="IPR002550">
    <property type="entry name" value="CNNM"/>
</dbReference>
<dbReference type="Pfam" id="PF00571">
    <property type="entry name" value="CBS"/>
    <property type="match status" value="2"/>
</dbReference>
<feature type="domain" description="CBS" evidence="12">
    <location>
        <begin position="243"/>
        <end position="304"/>
    </location>
</feature>
<evidence type="ECO:0000313" key="14">
    <source>
        <dbReference type="EMBL" id="RGX32853.1"/>
    </source>
</evidence>
<dbReference type="PROSITE" id="PS51371">
    <property type="entry name" value="CBS"/>
    <property type="match status" value="2"/>
</dbReference>
<reference evidence="14 15" key="1">
    <citation type="submission" date="2018-08" db="EMBL/GenBank/DDBJ databases">
        <title>A genome reference for cultivated species of the human gut microbiota.</title>
        <authorList>
            <person name="Zou Y."/>
            <person name="Xue W."/>
            <person name="Luo G."/>
        </authorList>
    </citation>
    <scope>NUCLEOTIDE SEQUENCE [LARGE SCALE GENOMIC DNA]</scope>
    <source>
        <strain evidence="14 15">AF04-15</strain>
    </source>
</reference>
<feature type="transmembrane region" description="Helical" evidence="11">
    <location>
        <begin position="166"/>
        <end position="188"/>
    </location>
</feature>
<dbReference type="InterPro" id="IPR000644">
    <property type="entry name" value="CBS_dom"/>
</dbReference>
<dbReference type="OrthoDB" id="9798188at2"/>
<dbReference type="AlphaFoldDB" id="A0A413FKS0"/>
<feature type="transmembrane region" description="Helical" evidence="11">
    <location>
        <begin position="121"/>
        <end position="146"/>
    </location>
</feature>
<dbReference type="Proteomes" id="UP000283880">
    <property type="component" value="Unassembled WGS sequence"/>
</dbReference>
<dbReference type="FunFam" id="3.10.580.10:FF:000002">
    <property type="entry name" value="Magnesium/cobalt efflux protein CorC"/>
    <property type="match status" value="1"/>
</dbReference>
<dbReference type="Pfam" id="PF03471">
    <property type="entry name" value="CorC_HlyC"/>
    <property type="match status" value="1"/>
</dbReference>
<evidence type="ECO:0000256" key="9">
    <source>
        <dbReference type="PROSITE-ProRule" id="PRU01193"/>
    </source>
</evidence>
<dbReference type="SUPFAM" id="SSF54631">
    <property type="entry name" value="CBS-domain pair"/>
    <property type="match status" value="1"/>
</dbReference>
<evidence type="ECO:0000256" key="2">
    <source>
        <dbReference type="ARBA" id="ARBA00006337"/>
    </source>
</evidence>
<feature type="region of interest" description="Disordered" evidence="10">
    <location>
        <begin position="461"/>
        <end position="492"/>
    </location>
</feature>
<feature type="compositionally biased region" description="Basic and acidic residues" evidence="10">
    <location>
        <begin position="467"/>
        <end position="492"/>
    </location>
</feature>
<feature type="transmembrane region" description="Helical" evidence="11">
    <location>
        <begin position="68"/>
        <end position="90"/>
    </location>
</feature>
<keyword evidence="7 9" id="KW-0472">Membrane</keyword>
<evidence type="ECO:0000256" key="6">
    <source>
        <dbReference type="ARBA" id="ARBA00023122"/>
    </source>
</evidence>
<gene>
    <name evidence="14" type="ORF">DWV29_01145</name>
</gene>
<dbReference type="SMART" id="SM01091">
    <property type="entry name" value="CorC_HlyC"/>
    <property type="match status" value="1"/>
</dbReference>
<dbReference type="InterPro" id="IPR044751">
    <property type="entry name" value="Ion_transp-like_CBS"/>
</dbReference>
<dbReference type="Pfam" id="PF01595">
    <property type="entry name" value="CNNM"/>
    <property type="match status" value="1"/>
</dbReference>
<evidence type="ECO:0000256" key="8">
    <source>
        <dbReference type="PROSITE-ProRule" id="PRU00703"/>
    </source>
</evidence>
<dbReference type="SUPFAM" id="SSF56176">
    <property type="entry name" value="FAD-binding/transporter-associated domain-like"/>
    <property type="match status" value="1"/>
</dbReference>
<evidence type="ECO:0000256" key="11">
    <source>
        <dbReference type="SAM" id="Phobius"/>
    </source>
</evidence>
<feature type="transmembrane region" description="Helical" evidence="11">
    <location>
        <begin position="6"/>
        <end position="27"/>
    </location>
</feature>
<dbReference type="PANTHER" id="PTHR22777">
    <property type="entry name" value="HEMOLYSIN-RELATED"/>
    <property type="match status" value="1"/>
</dbReference>
<keyword evidence="4" id="KW-0677">Repeat</keyword>
<dbReference type="RefSeq" id="WP_007711810.1">
    <property type="nucleotide sequence ID" value="NZ_JAWYAU010000007.1"/>
</dbReference>